<evidence type="ECO:0000256" key="5">
    <source>
        <dbReference type="ARBA" id="ARBA00022516"/>
    </source>
</evidence>
<dbReference type="HAMAP" id="MF_00392">
    <property type="entry name" value="LpxB"/>
    <property type="match status" value="1"/>
</dbReference>
<dbReference type="SUPFAM" id="SSF53756">
    <property type="entry name" value="UDP-Glycosyltransferase/glycogen phosphorylase"/>
    <property type="match status" value="1"/>
</dbReference>
<evidence type="ECO:0000256" key="4">
    <source>
        <dbReference type="ARBA" id="ARBA00020902"/>
    </source>
</evidence>
<dbReference type="GO" id="GO:0009245">
    <property type="term" value="P:lipid A biosynthetic process"/>
    <property type="evidence" value="ECO:0007669"/>
    <property type="project" value="UniProtKB-UniRule"/>
</dbReference>
<evidence type="ECO:0000256" key="1">
    <source>
        <dbReference type="ARBA" id="ARBA00002056"/>
    </source>
</evidence>
<evidence type="ECO:0000256" key="2">
    <source>
        <dbReference type="ARBA" id="ARBA00007868"/>
    </source>
</evidence>
<name>A0A381E551_9GAMM</name>
<dbReference type="Proteomes" id="UP000254572">
    <property type="component" value="Unassembled WGS sequence"/>
</dbReference>
<dbReference type="NCBIfam" id="TIGR00215">
    <property type="entry name" value="lpxB"/>
    <property type="match status" value="1"/>
</dbReference>
<evidence type="ECO:0000313" key="12">
    <source>
        <dbReference type="EMBL" id="SUX21513.1"/>
    </source>
</evidence>
<dbReference type="PANTHER" id="PTHR30372:SF4">
    <property type="entry name" value="LIPID-A-DISACCHARIDE SYNTHASE, MITOCHONDRIAL-RELATED"/>
    <property type="match status" value="1"/>
</dbReference>
<protein>
    <recommendedName>
        <fullName evidence="4 11">Lipid-A-disaccharide synthase</fullName>
        <ecNumber evidence="3 11">2.4.1.182</ecNumber>
    </recommendedName>
</protein>
<dbReference type="UniPathway" id="UPA00973"/>
<evidence type="ECO:0000256" key="7">
    <source>
        <dbReference type="ARBA" id="ARBA00022676"/>
    </source>
</evidence>
<dbReference type="EMBL" id="UFUW01000001">
    <property type="protein sequence ID" value="SUX21513.1"/>
    <property type="molecule type" value="Genomic_DNA"/>
</dbReference>
<comment type="similarity">
    <text evidence="2 11">Belongs to the LpxB family.</text>
</comment>
<keyword evidence="9 11" id="KW-0443">Lipid metabolism</keyword>
<dbReference type="EC" id="2.4.1.182" evidence="3 11"/>
<keyword evidence="6 11" id="KW-0441">Lipid A biosynthesis</keyword>
<evidence type="ECO:0000256" key="8">
    <source>
        <dbReference type="ARBA" id="ARBA00022679"/>
    </source>
</evidence>
<dbReference type="RefSeq" id="WP_115611350.1">
    <property type="nucleotide sequence ID" value="NZ_JBHLZC010000001.1"/>
</dbReference>
<dbReference type="GO" id="GO:0016020">
    <property type="term" value="C:membrane"/>
    <property type="evidence" value="ECO:0007669"/>
    <property type="project" value="GOC"/>
</dbReference>
<dbReference type="Pfam" id="PF02684">
    <property type="entry name" value="LpxB"/>
    <property type="match status" value="1"/>
</dbReference>
<comment type="catalytic activity">
    <reaction evidence="10 11">
        <text>a lipid X + a UDP-2-N,3-O-bis[(3R)-3-hydroxyacyl]-alpha-D-glucosamine = a lipid A disaccharide + UDP + H(+)</text>
        <dbReference type="Rhea" id="RHEA:67828"/>
        <dbReference type="ChEBI" id="CHEBI:15378"/>
        <dbReference type="ChEBI" id="CHEBI:58223"/>
        <dbReference type="ChEBI" id="CHEBI:137748"/>
        <dbReference type="ChEBI" id="CHEBI:176338"/>
        <dbReference type="ChEBI" id="CHEBI:176343"/>
        <dbReference type="EC" id="2.4.1.182"/>
    </reaction>
</comment>
<gene>
    <name evidence="11 12" type="primary">lpxB</name>
    <name evidence="12" type="ORF">NCTC13294_01024</name>
</gene>
<accession>A0A381E551</accession>
<comment type="pathway">
    <text evidence="11">Bacterial outer membrane biogenesis; LPS lipid A biosynthesis.</text>
</comment>
<dbReference type="OrthoDB" id="9801642at2"/>
<evidence type="ECO:0000313" key="13">
    <source>
        <dbReference type="Proteomes" id="UP000254572"/>
    </source>
</evidence>
<keyword evidence="8 11" id="KW-0808">Transferase</keyword>
<evidence type="ECO:0000256" key="11">
    <source>
        <dbReference type="HAMAP-Rule" id="MF_00392"/>
    </source>
</evidence>
<sequence>MTTPSLHIALLAGEASGDLLGAPLLQALRERLPHARFSGVGGPAMQAAGLHSLIDMERLSVMGLVEVLRHLPDILAAERTLLAHWAADPPDVFIGIDAPDFNLRIARALHARGVRTVHYVSPSLWAWKEKRIHKIRRCIDLMLCLFPFETAVYDKHGVAAVCVGHPLRDRLRMVPAAEARTALGLPPQARILGLFPGSRRGEVRRLLPVFLETWQRLQAADPALQAVLSLRQPPDKASAALLATLPHVHRFDADSATLMAASDALLLASGTITLEAALLNRPMVVAYRVHPVSAALARALKLLKINRFSLPNLLAGADIVPECMQEECNPARLVAELTPLLADGEAAARQRAALAAVAAQLPPDVSARAADAIVHRFGW</sequence>
<keyword evidence="13" id="KW-1185">Reference proteome</keyword>
<proteinExistence type="inferred from homology"/>
<keyword evidence="7 11" id="KW-0328">Glycosyltransferase</keyword>
<evidence type="ECO:0000256" key="3">
    <source>
        <dbReference type="ARBA" id="ARBA00012687"/>
    </source>
</evidence>
<dbReference type="GO" id="GO:0008915">
    <property type="term" value="F:lipid-A-disaccharide synthase activity"/>
    <property type="evidence" value="ECO:0007669"/>
    <property type="project" value="UniProtKB-UniRule"/>
</dbReference>
<dbReference type="InterPro" id="IPR003835">
    <property type="entry name" value="Glyco_trans_19"/>
</dbReference>
<evidence type="ECO:0000256" key="10">
    <source>
        <dbReference type="ARBA" id="ARBA00048975"/>
    </source>
</evidence>
<dbReference type="GO" id="GO:0005543">
    <property type="term" value="F:phospholipid binding"/>
    <property type="evidence" value="ECO:0007669"/>
    <property type="project" value="TreeGrafter"/>
</dbReference>
<organism evidence="12 13">
    <name type="scientific">Cardiobacterium valvarum</name>
    <dbReference type="NCBI Taxonomy" id="194702"/>
    <lineage>
        <taxon>Bacteria</taxon>
        <taxon>Pseudomonadati</taxon>
        <taxon>Pseudomonadota</taxon>
        <taxon>Gammaproteobacteria</taxon>
        <taxon>Cardiobacteriales</taxon>
        <taxon>Cardiobacteriaceae</taxon>
        <taxon>Cardiobacterium</taxon>
    </lineage>
</organism>
<evidence type="ECO:0000256" key="9">
    <source>
        <dbReference type="ARBA" id="ARBA00023098"/>
    </source>
</evidence>
<comment type="function">
    <text evidence="1 11">Condensation of UDP-2,3-diacylglucosamine and 2,3-diacylglucosamine-1-phosphate to form lipid A disaccharide, a precursor of lipid A, a phosphorylated glycolipid that anchors the lipopolysaccharide to the outer membrane of the cell.</text>
</comment>
<reference evidence="12 13" key="1">
    <citation type="submission" date="2018-06" db="EMBL/GenBank/DDBJ databases">
        <authorList>
            <consortium name="Pathogen Informatics"/>
            <person name="Doyle S."/>
        </authorList>
    </citation>
    <scope>NUCLEOTIDE SEQUENCE [LARGE SCALE GENOMIC DNA]</scope>
    <source>
        <strain evidence="12 13">NCTC13294</strain>
    </source>
</reference>
<dbReference type="PANTHER" id="PTHR30372">
    <property type="entry name" value="LIPID-A-DISACCHARIDE SYNTHASE"/>
    <property type="match status" value="1"/>
</dbReference>
<keyword evidence="5 11" id="KW-0444">Lipid biosynthesis</keyword>
<dbReference type="AlphaFoldDB" id="A0A381E551"/>
<evidence type="ECO:0000256" key="6">
    <source>
        <dbReference type="ARBA" id="ARBA00022556"/>
    </source>
</evidence>